<reference evidence="1" key="2">
    <citation type="submission" date="2025-08" db="UniProtKB">
        <authorList>
            <consortium name="Ensembl"/>
        </authorList>
    </citation>
    <scope>IDENTIFICATION</scope>
</reference>
<keyword evidence="2" id="KW-1185">Reference proteome</keyword>
<protein>
    <submittedName>
        <fullName evidence="1">Uncharacterized protein</fullName>
    </submittedName>
</protein>
<dbReference type="AlphaFoldDB" id="A0A4W5M003"/>
<reference evidence="2" key="1">
    <citation type="submission" date="2018-06" db="EMBL/GenBank/DDBJ databases">
        <title>Genome assembly of Danube salmon.</title>
        <authorList>
            <person name="Macqueen D.J."/>
            <person name="Gundappa M.K."/>
        </authorList>
    </citation>
    <scope>NUCLEOTIDE SEQUENCE [LARGE SCALE GENOMIC DNA]</scope>
</reference>
<evidence type="ECO:0000313" key="2">
    <source>
        <dbReference type="Proteomes" id="UP000314982"/>
    </source>
</evidence>
<dbReference type="Ensembl" id="ENSHHUT00000031843.1">
    <property type="protein sequence ID" value="ENSHHUP00000030570.1"/>
    <property type="gene ID" value="ENSHHUG00000019473.1"/>
</dbReference>
<proteinExistence type="predicted"/>
<evidence type="ECO:0000313" key="1">
    <source>
        <dbReference type="Ensembl" id="ENSHHUP00000030570.1"/>
    </source>
</evidence>
<organism evidence="1 2">
    <name type="scientific">Hucho hucho</name>
    <name type="common">huchen</name>
    <dbReference type="NCBI Taxonomy" id="62062"/>
    <lineage>
        <taxon>Eukaryota</taxon>
        <taxon>Metazoa</taxon>
        <taxon>Chordata</taxon>
        <taxon>Craniata</taxon>
        <taxon>Vertebrata</taxon>
        <taxon>Euteleostomi</taxon>
        <taxon>Actinopterygii</taxon>
        <taxon>Neopterygii</taxon>
        <taxon>Teleostei</taxon>
        <taxon>Protacanthopterygii</taxon>
        <taxon>Salmoniformes</taxon>
        <taxon>Salmonidae</taxon>
        <taxon>Salmoninae</taxon>
        <taxon>Hucho</taxon>
    </lineage>
</organism>
<name>A0A4W5M003_9TELE</name>
<dbReference type="Proteomes" id="UP000314982">
    <property type="component" value="Unassembled WGS sequence"/>
</dbReference>
<sequence length="85" mass="9648">MDNSQIQQDFDRYNLNGQRRASMLCIKKDHKGIDKTAAVSFHVSLFTICIKYSFIESTVSQSSRVPPCIDDMLVAYSAMTGNYFV</sequence>
<reference evidence="1" key="3">
    <citation type="submission" date="2025-09" db="UniProtKB">
        <authorList>
            <consortium name="Ensembl"/>
        </authorList>
    </citation>
    <scope>IDENTIFICATION</scope>
</reference>
<accession>A0A4W5M003</accession>